<reference evidence="2 3" key="1">
    <citation type="submission" date="2011-01" db="EMBL/GenBank/DDBJ databases">
        <title>Complete sequence of Pseudoxanthomonas suwonensis 11-1.</title>
        <authorList>
            <consortium name="US DOE Joint Genome Institute"/>
            <person name="Lucas S."/>
            <person name="Copeland A."/>
            <person name="Lapidus A."/>
            <person name="Cheng J.-F."/>
            <person name="Goodwin L."/>
            <person name="Pitluck S."/>
            <person name="Teshima H."/>
            <person name="Detter J.C."/>
            <person name="Han C."/>
            <person name="Tapia R."/>
            <person name="Land M."/>
            <person name="Hauser L."/>
            <person name="Kyrpides N."/>
            <person name="Ivanova N."/>
            <person name="Ovchinnikova G."/>
            <person name="Siebers A.K."/>
            <person name="Allgaier M."/>
            <person name="Thelen M.P."/>
            <person name="Hugenholtz P."/>
            <person name="Gladden J."/>
            <person name="Woyke T."/>
        </authorList>
    </citation>
    <scope>NUCLEOTIDE SEQUENCE [LARGE SCALE GENOMIC DNA]</scope>
    <source>
        <strain evidence="3">11-1</strain>
    </source>
</reference>
<keyword evidence="3" id="KW-1185">Reference proteome</keyword>
<dbReference type="Proteomes" id="UP000008632">
    <property type="component" value="Chromosome"/>
</dbReference>
<proteinExistence type="predicted"/>
<dbReference type="SUPFAM" id="SSF63829">
    <property type="entry name" value="Calcium-dependent phosphotriesterase"/>
    <property type="match status" value="1"/>
</dbReference>
<dbReference type="OrthoDB" id="7675395at2"/>
<sequence>MPVRMSRNLLRLCAFLLPLAPLPLLAQAPAELALPEPALLWQTKGFAGPESVVYDATRDRLYVSNMASTGDDATPGDGFISRLDGEGRILDLKWVEGLHNPKGLALANGRLYVGDDDALVEIDLEAGAIVARHQPADGGPGQFNDCTADDAGNIYVYSRRLGTIYRLSAEGFAPWVEVDVEHTGHFNGLRADGTRLLAGSWEVPATGERGHLSTYELADGSAGRIGTAPIGHIDGIEPDGHGGWTITDFTPGQLLHVAANGSTTPLLTLERGNADHLYVPEKQLLVIPLLRSDRVLAFRWSPHAEGTPAE</sequence>
<evidence type="ECO:0000313" key="2">
    <source>
        <dbReference type="EMBL" id="ADV28405.1"/>
    </source>
</evidence>
<evidence type="ECO:0000256" key="1">
    <source>
        <dbReference type="SAM" id="SignalP"/>
    </source>
</evidence>
<dbReference type="STRING" id="743721.Psesu_2573"/>
<evidence type="ECO:0000313" key="3">
    <source>
        <dbReference type="Proteomes" id="UP000008632"/>
    </source>
</evidence>
<dbReference type="InterPro" id="IPR011042">
    <property type="entry name" value="6-blade_b-propeller_TolB-like"/>
</dbReference>
<dbReference type="EMBL" id="CP002446">
    <property type="protein sequence ID" value="ADV28405.1"/>
    <property type="molecule type" value="Genomic_DNA"/>
</dbReference>
<dbReference type="HOGENOM" id="CLU_070070_0_1_6"/>
<feature type="chain" id="PRO_5003212494" evidence="1">
    <location>
        <begin position="27"/>
        <end position="310"/>
    </location>
</feature>
<gene>
    <name evidence="2" type="ordered locus">Psesu_2573</name>
</gene>
<keyword evidence="1" id="KW-0732">Signal</keyword>
<dbReference type="RefSeq" id="WP_013536231.1">
    <property type="nucleotide sequence ID" value="NC_014924.1"/>
</dbReference>
<organism evidence="2 3">
    <name type="scientific">Pseudoxanthomonas suwonensis (strain 11-1)</name>
    <dbReference type="NCBI Taxonomy" id="743721"/>
    <lineage>
        <taxon>Bacteria</taxon>
        <taxon>Pseudomonadati</taxon>
        <taxon>Pseudomonadota</taxon>
        <taxon>Gammaproteobacteria</taxon>
        <taxon>Lysobacterales</taxon>
        <taxon>Lysobacteraceae</taxon>
        <taxon>Pseudoxanthomonas</taxon>
    </lineage>
</organism>
<protein>
    <submittedName>
        <fullName evidence="2">SMP-30/Gluconolaconase/LRE-like region-containing protein</fullName>
    </submittedName>
</protein>
<feature type="signal peptide" evidence="1">
    <location>
        <begin position="1"/>
        <end position="26"/>
    </location>
</feature>
<accession>E6WVY2</accession>
<dbReference type="Gene3D" id="2.120.10.30">
    <property type="entry name" value="TolB, C-terminal domain"/>
    <property type="match status" value="1"/>
</dbReference>
<dbReference type="KEGG" id="psu:Psesu_2573"/>
<name>E6WVY2_PSEUU</name>
<dbReference type="eggNOG" id="COG3386">
    <property type="taxonomic scope" value="Bacteria"/>
</dbReference>
<dbReference type="AlphaFoldDB" id="E6WVY2"/>